<keyword evidence="6 9" id="KW-0472">Membrane</keyword>
<keyword evidence="3 9" id="KW-0812">Transmembrane</keyword>
<evidence type="ECO:0000256" key="1">
    <source>
        <dbReference type="ARBA" id="ARBA00004162"/>
    </source>
</evidence>
<protein>
    <recommendedName>
        <fullName evidence="13">Klotho beta</fullName>
    </recommendedName>
</protein>
<dbReference type="OrthoDB" id="65569at2759"/>
<dbReference type="OMA" id="ENIQCRP"/>
<dbReference type="EMBL" id="BFAA01009432">
    <property type="protein sequence ID" value="GCB79757.1"/>
    <property type="molecule type" value="Genomic_DNA"/>
</dbReference>
<keyword evidence="5 9" id="KW-1133">Transmembrane helix</keyword>
<evidence type="ECO:0000256" key="7">
    <source>
        <dbReference type="ARBA" id="ARBA00023180"/>
    </source>
</evidence>
<evidence type="ECO:0000256" key="2">
    <source>
        <dbReference type="ARBA" id="ARBA00022475"/>
    </source>
</evidence>
<dbReference type="SUPFAM" id="SSF51445">
    <property type="entry name" value="(Trans)glycosidases"/>
    <property type="match status" value="2"/>
</dbReference>
<evidence type="ECO:0000256" key="3">
    <source>
        <dbReference type="ARBA" id="ARBA00022692"/>
    </source>
</evidence>
<evidence type="ECO:0000313" key="11">
    <source>
        <dbReference type="EMBL" id="GCB79757.1"/>
    </source>
</evidence>
<comment type="caution">
    <text evidence="11">The sequence shown here is derived from an EMBL/GenBank/DDBJ whole genome shotgun (WGS) entry which is preliminary data.</text>
</comment>
<proteinExistence type="inferred from homology"/>
<dbReference type="InterPro" id="IPR017853">
    <property type="entry name" value="GH"/>
</dbReference>
<keyword evidence="2" id="KW-1003">Cell membrane</keyword>
<keyword evidence="10" id="KW-0732">Signal</keyword>
<dbReference type="InterPro" id="IPR001360">
    <property type="entry name" value="Glyco_hydro_1"/>
</dbReference>
<dbReference type="PRINTS" id="PR00131">
    <property type="entry name" value="GLHYDRLASE1"/>
</dbReference>
<dbReference type="FunFam" id="3.20.20.80:FF:000062">
    <property type="entry name" value="Klotho"/>
    <property type="match status" value="1"/>
</dbReference>
<evidence type="ECO:0000256" key="9">
    <source>
        <dbReference type="SAM" id="Phobius"/>
    </source>
</evidence>
<dbReference type="FunFam" id="3.20.20.80:FF:000042">
    <property type="entry name" value="Klotho"/>
    <property type="match status" value="1"/>
</dbReference>
<evidence type="ECO:0000256" key="10">
    <source>
        <dbReference type="SAM" id="SignalP"/>
    </source>
</evidence>
<evidence type="ECO:0000256" key="6">
    <source>
        <dbReference type="ARBA" id="ARBA00023136"/>
    </source>
</evidence>
<keyword evidence="4" id="KW-0677">Repeat</keyword>
<evidence type="ECO:0000256" key="5">
    <source>
        <dbReference type="ARBA" id="ARBA00022989"/>
    </source>
</evidence>
<gene>
    <name evidence="11" type="ORF">scyTo_0016033</name>
</gene>
<comment type="subcellular location">
    <subcellularLocation>
        <location evidence="1">Cell membrane</location>
        <topology evidence="1">Single-pass membrane protein</topology>
    </subcellularLocation>
</comment>
<feature type="non-terminal residue" evidence="11">
    <location>
        <position position="1"/>
    </location>
</feature>
<dbReference type="Pfam" id="PF00232">
    <property type="entry name" value="Glyco_hydro_1"/>
    <property type="match status" value="3"/>
</dbReference>
<feature type="chain" id="PRO_5019355229" description="Klotho beta" evidence="10">
    <location>
        <begin position="34"/>
        <end position="1015"/>
    </location>
</feature>
<sequence>VLGSTPTMTECGLRRLFLALFLLYIRASVTVQGDPGAGKIVWENKWRHNYKRNSELFLYDTFPRNFMWGVGSSAFQIEGGWKKDGKGPSVWDHFTHMEYFRFNNATADISSNSYAFLDKDLTALESLGVTSYLFSISWPRLFPNGIVGSVNDKGFQYYNTLIDSLIQRKMIPIATLYHWDLPLGLQEQYGGWSSEAMIEIFNEYARFCFQAFGDRVKFWITIYNPFLIAWNGYKTGEYPPGQKDNSAAMYTVGHNLIKAHATVWHTYDRQFRNLQKGFVSIVLGSHWIEPKNNSFNYKKFQLSMDLVLGWFAKPIFVDGDYPDSLKTQINPPLPTFTEKEKSFINGTADFFAFSFGPNIFRSLQHDLQLRVSLHLGRVLTWIKLEYNNPRILIAENGWFSDSHVKTEDTIVIYLMKKFINELLKAIHFDGVNVFGYTAWSLLDGFEWQFNYNIRRGLFYVDFSSKNKSRIAKSSAFFYKQIIEQNGFPMTESNQMVNGQFPCNFTWGIAETVLQVNNVFLSPEFVDNNLYIWNCSGDQKLYKINGVTMSPRPLKCTDFSNFKQHIAFVKKMNVTHYSFAFKWAKILPHVNLSSVNRSILSYYRCIISELLKLNISSTVILYHPTSGDIDLPAPLLNKGGWLSRPTAVAFNEYAKLCFQEFGHLVKLWLTMNEPNINVPRSIDTYRAAHNMIIAHALAWHTYNRDYRSKYHGLVSLTLRADWAEGANPFIESHQRAAERLLQFQIAWFADPIIKTGDYPQKMREYILHKNKKHLSNSFLPYFTEEEKRMIKGTADFFAIGHFTTRLILHKPKNGTKYEMDHDGSLLRDVTLLTFPSPSHSFFPFLSYRQTNSEMAVAPRGIRKVLQWIKSNYGNMDVYIMANGVWDSSTISDELRIYYHKNYINEVLKAHLLDHVNVRGYYALKLKDTNELSLRFLDVSEPKSSVKFYNKLIRANGFPLGMSRKQCPRQDRPRHCPMCLLLKEEKIFIFFGLCLLLTTVLLATIIFIHKRKQRKLY</sequence>
<evidence type="ECO:0000256" key="4">
    <source>
        <dbReference type="ARBA" id="ARBA00022737"/>
    </source>
</evidence>
<comment type="similarity">
    <text evidence="8">Belongs to the glycosyl hydrolase 1 family. Klotho subfamily.</text>
</comment>
<evidence type="ECO:0008006" key="13">
    <source>
        <dbReference type="Google" id="ProtNLM"/>
    </source>
</evidence>
<dbReference type="PANTHER" id="PTHR10353">
    <property type="entry name" value="GLYCOSYL HYDROLASE"/>
    <property type="match status" value="1"/>
</dbReference>
<keyword evidence="7" id="KW-0325">Glycoprotein</keyword>
<feature type="transmembrane region" description="Helical" evidence="9">
    <location>
        <begin position="985"/>
        <end position="1006"/>
    </location>
</feature>
<evidence type="ECO:0000313" key="12">
    <source>
        <dbReference type="Proteomes" id="UP000288216"/>
    </source>
</evidence>
<dbReference type="GO" id="GO:0005886">
    <property type="term" value="C:plasma membrane"/>
    <property type="evidence" value="ECO:0007669"/>
    <property type="project" value="UniProtKB-SubCell"/>
</dbReference>
<feature type="signal peptide" evidence="10">
    <location>
        <begin position="1"/>
        <end position="33"/>
    </location>
</feature>
<name>A0A401Q2V2_SCYTO</name>
<accession>A0A401Q2V2</accession>
<dbReference type="Proteomes" id="UP000288216">
    <property type="component" value="Unassembled WGS sequence"/>
</dbReference>
<dbReference type="AlphaFoldDB" id="A0A401Q2V2"/>
<dbReference type="PROSITE" id="PS00653">
    <property type="entry name" value="GLYCOSYL_HYDROL_F1_2"/>
    <property type="match status" value="1"/>
</dbReference>
<dbReference type="GO" id="GO:0004553">
    <property type="term" value="F:hydrolase activity, hydrolyzing O-glycosyl compounds"/>
    <property type="evidence" value="ECO:0007669"/>
    <property type="project" value="InterPro"/>
</dbReference>
<organism evidence="11 12">
    <name type="scientific">Scyliorhinus torazame</name>
    <name type="common">Cloudy catshark</name>
    <name type="synonym">Catulus torazame</name>
    <dbReference type="NCBI Taxonomy" id="75743"/>
    <lineage>
        <taxon>Eukaryota</taxon>
        <taxon>Metazoa</taxon>
        <taxon>Chordata</taxon>
        <taxon>Craniata</taxon>
        <taxon>Vertebrata</taxon>
        <taxon>Chondrichthyes</taxon>
        <taxon>Elasmobranchii</taxon>
        <taxon>Galeomorphii</taxon>
        <taxon>Galeoidea</taxon>
        <taxon>Carcharhiniformes</taxon>
        <taxon>Scyliorhinidae</taxon>
        <taxon>Scyliorhinus</taxon>
    </lineage>
</organism>
<dbReference type="GO" id="GO:0005975">
    <property type="term" value="P:carbohydrate metabolic process"/>
    <property type="evidence" value="ECO:0007669"/>
    <property type="project" value="InterPro"/>
</dbReference>
<keyword evidence="12" id="KW-1185">Reference proteome</keyword>
<dbReference type="STRING" id="75743.A0A401Q2V2"/>
<dbReference type="Gene3D" id="3.20.20.80">
    <property type="entry name" value="Glycosidases"/>
    <property type="match status" value="2"/>
</dbReference>
<reference evidence="11 12" key="1">
    <citation type="journal article" date="2018" name="Nat. Ecol. Evol.">
        <title>Shark genomes provide insights into elasmobranch evolution and the origin of vertebrates.</title>
        <authorList>
            <person name="Hara Y"/>
            <person name="Yamaguchi K"/>
            <person name="Onimaru K"/>
            <person name="Kadota M"/>
            <person name="Koyanagi M"/>
            <person name="Keeley SD"/>
            <person name="Tatsumi K"/>
            <person name="Tanaka K"/>
            <person name="Motone F"/>
            <person name="Kageyama Y"/>
            <person name="Nozu R"/>
            <person name="Adachi N"/>
            <person name="Nishimura O"/>
            <person name="Nakagawa R"/>
            <person name="Tanegashima C"/>
            <person name="Kiyatake I"/>
            <person name="Matsumoto R"/>
            <person name="Murakumo K"/>
            <person name="Nishida K"/>
            <person name="Terakita A"/>
            <person name="Kuratani S"/>
            <person name="Sato K"/>
            <person name="Hyodo S Kuraku.S."/>
        </authorList>
    </citation>
    <scope>NUCLEOTIDE SEQUENCE [LARGE SCALE GENOMIC DNA]</scope>
</reference>
<evidence type="ECO:0000256" key="8">
    <source>
        <dbReference type="ARBA" id="ARBA00060858"/>
    </source>
</evidence>
<dbReference type="PANTHER" id="PTHR10353:SF68">
    <property type="entry name" value="BETA-KLOTHO"/>
    <property type="match status" value="1"/>
</dbReference>
<dbReference type="InterPro" id="IPR033132">
    <property type="entry name" value="GH_1_N_CS"/>
</dbReference>